<dbReference type="SUPFAM" id="SSF55909">
    <property type="entry name" value="Pentein"/>
    <property type="match status" value="1"/>
</dbReference>
<dbReference type="InterPro" id="IPR037031">
    <property type="entry name" value="AstB_sf"/>
</dbReference>
<feature type="binding site" evidence="3">
    <location>
        <position position="214"/>
    </location>
    <ligand>
        <name>substrate</name>
    </ligand>
</feature>
<evidence type="ECO:0000256" key="3">
    <source>
        <dbReference type="HAMAP-Rule" id="MF_01172"/>
    </source>
</evidence>
<dbReference type="Pfam" id="PF04996">
    <property type="entry name" value="AstB"/>
    <property type="match status" value="1"/>
</dbReference>
<organism evidence="5 6">
    <name type="scientific">Kushneria phyllosphaerae</name>
    <dbReference type="NCBI Taxonomy" id="2100822"/>
    <lineage>
        <taxon>Bacteria</taxon>
        <taxon>Pseudomonadati</taxon>
        <taxon>Pseudomonadota</taxon>
        <taxon>Gammaproteobacteria</taxon>
        <taxon>Oceanospirillales</taxon>
        <taxon>Halomonadaceae</taxon>
        <taxon>Kushneria</taxon>
    </lineage>
</organism>
<dbReference type="PANTHER" id="PTHR30420">
    <property type="entry name" value="N-SUCCINYLARGININE DIHYDROLASE"/>
    <property type="match status" value="1"/>
</dbReference>
<evidence type="ECO:0000313" key="5">
    <source>
        <dbReference type="EMBL" id="SPJ33963.1"/>
    </source>
</evidence>
<dbReference type="UniPathway" id="UPA00185">
    <property type="reaction ID" value="UER00280"/>
</dbReference>
<dbReference type="NCBIfam" id="NF009789">
    <property type="entry name" value="PRK13281.1"/>
    <property type="match status" value="1"/>
</dbReference>
<dbReference type="InterPro" id="IPR007079">
    <property type="entry name" value="SuccinylArg_d-Hdrlase_AstB"/>
</dbReference>
<proteinExistence type="inferred from homology"/>
<accession>A0A2R8CMA5</accession>
<dbReference type="Proteomes" id="UP000244934">
    <property type="component" value="Unassembled WGS sequence"/>
</dbReference>
<dbReference type="GO" id="GO:0009015">
    <property type="term" value="F:N-succinylarginine dihydrolase activity"/>
    <property type="evidence" value="ECO:0007669"/>
    <property type="project" value="UniProtKB-UniRule"/>
</dbReference>
<sequence>MSDAIEINFDGLVGPTHNYAGLAQGNLASKRHAGLISNPREAALQGLEKMKASRDAGFAQAVLPPQQRPDMGLLHRLGYRGAPEDVLPRVGSESPELLYAACSAAAMWTANAATITPSRDTLDSRVHVTPANMQSALHRSIETAQTARTLRAIFADDRYFAHHPALPATPWFSDEGAANHTRLCAQHGGPGVHLFVHGDPAPDTLAAPTHHRPRQTLRACRALARQHGLSDQQTVFAQQHPEAIDAGVFHNDVICVGNGPVLLYHERAFLEERAVLEALRDRLAARSDGQPLIPIRVPEEAVPLEAAVASYLFNSQLLSQSDGSMTLVVPGECEADEAVWMTIQNLLLGGNNPISEVVVRDVKQSMRNGGGPACLRLRVVLDEAERQAMSGRVMLDDGLYRDLVQWVERHYRDRLTLEDLADPQLAHESLAALQELTDLMALGSIYPFQPEGVASQGLFL</sequence>
<dbReference type="GO" id="GO:0019544">
    <property type="term" value="P:L-arginine catabolic process to L-glutamate"/>
    <property type="evidence" value="ECO:0007669"/>
    <property type="project" value="UniProtKB-UniRule"/>
</dbReference>
<gene>
    <name evidence="3 5" type="primary">astB</name>
    <name evidence="5" type="ORF">KSP9073_01991</name>
</gene>
<name>A0A2R8CMA5_9GAMM</name>
<feature type="active site" evidence="3">
    <location>
        <position position="250"/>
    </location>
</feature>
<feature type="binding site" evidence="3">
    <location>
        <begin position="20"/>
        <end position="29"/>
    </location>
    <ligand>
        <name>substrate</name>
    </ligand>
</feature>
<feature type="binding site" evidence="3">
    <location>
        <position position="252"/>
    </location>
    <ligand>
        <name>substrate</name>
    </ligand>
</feature>
<dbReference type="GO" id="GO:0019545">
    <property type="term" value="P:L-arginine catabolic process to succinate"/>
    <property type="evidence" value="ECO:0007669"/>
    <property type="project" value="UniProtKB-UniRule"/>
</dbReference>
<keyword evidence="2 3" id="KW-0378">Hydrolase</keyword>
<dbReference type="RefSeq" id="WP_108842758.1">
    <property type="nucleotide sequence ID" value="NZ_ONZI01000002.1"/>
</dbReference>
<comment type="subunit">
    <text evidence="3">Homodimer.</text>
</comment>
<comment type="similarity">
    <text evidence="3">Belongs to the succinylarginine dihydrolase family.</text>
</comment>
<feature type="binding site" evidence="3">
    <location>
        <begin position="138"/>
        <end position="139"/>
    </location>
    <ligand>
        <name>substrate</name>
    </ligand>
</feature>
<feature type="binding site" evidence="3">
    <location>
        <position position="111"/>
    </location>
    <ligand>
        <name>substrate</name>
    </ligand>
</feature>
<evidence type="ECO:0000313" key="6">
    <source>
        <dbReference type="Proteomes" id="UP000244934"/>
    </source>
</evidence>
<dbReference type="AlphaFoldDB" id="A0A2R8CMA5"/>
<dbReference type="OrthoDB" id="248552at2"/>
<dbReference type="Gene3D" id="3.75.10.20">
    <property type="entry name" value="Succinylarginine dihydrolase"/>
    <property type="match status" value="1"/>
</dbReference>
<comment type="pathway">
    <text evidence="3">Amino-acid degradation; L-arginine degradation via AST pathway; L-glutamate and succinate from L-arginine: step 2/5.</text>
</comment>
<dbReference type="PANTHER" id="PTHR30420:SF2">
    <property type="entry name" value="N-SUCCINYLARGININE DIHYDROLASE"/>
    <property type="match status" value="1"/>
</dbReference>
<dbReference type="NCBIfam" id="TIGR03241">
    <property type="entry name" value="arg_catab_astB"/>
    <property type="match status" value="1"/>
</dbReference>
<comment type="function">
    <text evidence="3">Catalyzes the hydrolysis of N(2)-succinylarginine into N(2)-succinylornithine, ammonia and CO(2).</text>
</comment>
<evidence type="ECO:0000256" key="4">
    <source>
        <dbReference type="NCBIfam" id="TIGR03241"/>
    </source>
</evidence>
<dbReference type="EMBL" id="ONZI01000002">
    <property type="protein sequence ID" value="SPJ33963.1"/>
    <property type="molecule type" value="Genomic_DNA"/>
</dbReference>
<feature type="active site" evidence="3">
    <location>
        <position position="175"/>
    </location>
</feature>
<comment type="catalytic activity">
    <reaction evidence="3">
        <text>N(2)-succinyl-L-arginine + 2 H2O + 2 H(+) = N(2)-succinyl-L-ornithine + 2 NH4(+) + CO2</text>
        <dbReference type="Rhea" id="RHEA:19533"/>
        <dbReference type="ChEBI" id="CHEBI:15377"/>
        <dbReference type="ChEBI" id="CHEBI:15378"/>
        <dbReference type="ChEBI" id="CHEBI:16526"/>
        <dbReference type="ChEBI" id="CHEBI:28938"/>
        <dbReference type="ChEBI" id="CHEBI:58241"/>
        <dbReference type="ChEBI" id="CHEBI:58514"/>
        <dbReference type="EC" id="3.5.3.23"/>
    </reaction>
</comment>
<keyword evidence="6" id="KW-1185">Reference proteome</keyword>
<dbReference type="EC" id="3.5.3.23" evidence="3 4"/>
<evidence type="ECO:0000256" key="2">
    <source>
        <dbReference type="ARBA" id="ARBA00022801"/>
    </source>
</evidence>
<protein>
    <recommendedName>
        <fullName evidence="3 4">N-succinylarginine dihydrolase</fullName>
        <ecNumber evidence="3 4">3.5.3.23</ecNumber>
    </recommendedName>
</protein>
<keyword evidence="1 3" id="KW-0056">Arginine metabolism</keyword>
<evidence type="ECO:0000256" key="1">
    <source>
        <dbReference type="ARBA" id="ARBA00022503"/>
    </source>
</evidence>
<feature type="active site" description="Nucleophile" evidence="3">
    <location>
        <position position="374"/>
    </location>
</feature>
<feature type="binding site" evidence="3">
    <location>
        <position position="368"/>
    </location>
    <ligand>
        <name>substrate</name>
    </ligand>
</feature>
<dbReference type="HAMAP" id="MF_01172">
    <property type="entry name" value="AstB"/>
    <property type="match status" value="1"/>
</dbReference>
<reference evidence="6" key="1">
    <citation type="submission" date="2018-03" db="EMBL/GenBank/DDBJ databases">
        <authorList>
            <person name="Navarro De La Torre S."/>
        </authorList>
    </citation>
    <scope>NUCLEOTIDE SEQUENCE [LARGE SCALE GENOMIC DNA]</scope>
    <source>
        <strain evidence="6">EAod3</strain>
    </source>
</reference>